<proteinExistence type="predicted"/>
<evidence type="ECO:0000256" key="1">
    <source>
        <dbReference type="SAM" id="SignalP"/>
    </source>
</evidence>
<reference evidence="3 4" key="1">
    <citation type="submission" date="2024-10" db="EMBL/GenBank/DDBJ databases">
        <authorList>
            <person name="Ratan Roy A."/>
            <person name="Morales Sandoval P.H."/>
            <person name="De Los Santos Villalobos S."/>
            <person name="Chakraborty S."/>
            <person name="Mukherjee J."/>
        </authorList>
    </citation>
    <scope>NUCLEOTIDE SEQUENCE [LARGE SCALE GENOMIC DNA]</scope>
    <source>
        <strain evidence="3 4">S1</strain>
    </source>
</reference>
<gene>
    <name evidence="3" type="ORF">ACFVKH_11405</name>
</gene>
<comment type="caution">
    <text evidence="3">The sequence shown here is derived from an EMBL/GenBank/DDBJ whole genome shotgun (WGS) entry which is preliminary data.</text>
</comment>
<feature type="domain" description="Tll0287-like" evidence="2">
    <location>
        <begin position="28"/>
        <end position="189"/>
    </location>
</feature>
<evidence type="ECO:0000259" key="2">
    <source>
        <dbReference type="Pfam" id="PF11845"/>
    </source>
</evidence>
<dbReference type="InterPro" id="IPR021796">
    <property type="entry name" value="Tll0287-like_dom"/>
</dbReference>
<evidence type="ECO:0000313" key="4">
    <source>
        <dbReference type="Proteomes" id="UP001600165"/>
    </source>
</evidence>
<feature type="chain" id="PRO_5046480640" evidence="1">
    <location>
        <begin position="29"/>
        <end position="202"/>
    </location>
</feature>
<dbReference type="Proteomes" id="UP001600165">
    <property type="component" value="Unassembled WGS sequence"/>
</dbReference>
<keyword evidence="1" id="KW-0732">Signal</keyword>
<dbReference type="RefSeq" id="WP_377965081.1">
    <property type="nucleotide sequence ID" value="NZ_JBHZOL010000075.1"/>
</dbReference>
<evidence type="ECO:0000313" key="3">
    <source>
        <dbReference type="EMBL" id="MFE4106888.1"/>
    </source>
</evidence>
<dbReference type="Pfam" id="PF11845">
    <property type="entry name" value="Tll0287-like"/>
    <property type="match status" value="1"/>
</dbReference>
<organism evidence="3 4">
    <name type="scientific">Almyronema epifaneia S1</name>
    <dbReference type="NCBI Taxonomy" id="2991925"/>
    <lineage>
        <taxon>Bacteria</taxon>
        <taxon>Bacillati</taxon>
        <taxon>Cyanobacteriota</taxon>
        <taxon>Cyanophyceae</taxon>
        <taxon>Nodosilineales</taxon>
        <taxon>Nodosilineaceae</taxon>
        <taxon>Almyronema</taxon>
        <taxon>Almyronema epifaneia</taxon>
    </lineage>
</organism>
<protein>
    <submittedName>
        <fullName evidence="3">DUF3365 domain-containing protein</fullName>
    </submittedName>
</protein>
<accession>A0ABW6IFD3</accession>
<name>A0ABW6IFD3_9CYAN</name>
<dbReference type="EMBL" id="JBHZOL010000075">
    <property type="protein sequence ID" value="MFE4106888.1"/>
    <property type="molecule type" value="Genomic_DNA"/>
</dbReference>
<sequence length="202" mass="22023">MMRSVSRLMLGIALGALLLIAHPAIAQAQPEPAELAKAVEEIENLDALRRTLAASLAETATAPTAETLKQVCKPVGMKAMQLSQANGWQIKQIANKYRNPAHAPDNLQAQIALAKFEQNPDLKGFWQTETQAGESGVRYYRRIDVAASCLACHGGKSDRPQFVKDNYPQDRAYNFNVGDLRGLYAVFMPDVKQAIAEALTGS</sequence>
<feature type="signal peptide" evidence="1">
    <location>
        <begin position="1"/>
        <end position="28"/>
    </location>
</feature>
<keyword evidence="4" id="KW-1185">Reference proteome</keyword>